<feature type="domain" description="RNase H type-1" evidence="1">
    <location>
        <begin position="35"/>
        <end position="146"/>
    </location>
</feature>
<dbReference type="SUPFAM" id="SSF53098">
    <property type="entry name" value="Ribonuclease H-like"/>
    <property type="match status" value="1"/>
</dbReference>
<dbReference type="AlphaFoldDB" id="A0A834CYM1"/>
<dbReference type="InterPro" id="IPR052929">
    <property type="entry name" value="RNase_H-like_EbsB-rel"/>
</dbReference>
<name>A0A834CYM1_JUGRE</name>
<dbReference type="Gene3D" id="3.30.420.10">
    <property type="entry name" value="Ribonuclease H-like superfamily/Ribonuclease H"/>
    <property type="match status" value="1"/>
</dbReference>
<dbReference type="EMBL" id="LIHL02000004">
    <property type="protein sequence ID" value="KAF5471730.1"/>
    <property type="molecule type" value="Genomic_DNA"/>
</dbReference>
<reference evidence="2" key="2">
    <citation type="submission" date="2020-03" db="EMBL/GenBank/DDBJ databases">
        <title>Walnut 2.0.</title>
        <authorList>
            <person name="Marrano A."/>
            <person name="Britton M."/>
            <person name="Zimin A.V."/>
            <person name="Zaini P.A."/>
            <person name="Workman R."/>
            <person name="Puiu D."/>
            <person name="Bianco L."/>
            <person name="Allen B.J."/>
            <person name="Troggio M."/>
            <person name="Leslie C.A."/>
            <person name="Timp W."/>
            <person name="Dendekar A."/>
            <person name="Salzberg S.L."/>
            <person name="Neale D.B."/>
        </authorList>
    </citation>
    <scope>NUCLEOTIDE SEQUENCE</scope>
    <source>
        <tissue evidence="2">Leaves</tissue>
    </source>
</reference>
<dbReference type="PANTHER" id="PTHR47074:SF48">
    <property type="entry name" value="POLYNUCLEOTIDYL TRANSFERASE, RIBONUCLEASE H-LIKE SUPERFAMILY PROTEIN"/>
    <property type="match status" value="1"/>
</dbReference>
<dbReference type="CDD" id="cd06222">
    <property type="entry name" value="RNase_H_like"/>
    <property type="match status" value="1"/>
</dbReference>
<dbReference type="Gramene" id="Jr04_03590_p1">
    <property type="protein sequence ID" value="cds.Jr04_03590_p1"/>
    <property type="gene ID" value="Jr04_03590"/>
</dbReference>
<dbReference type="GO" id="GO:0004523">
    <property type="term" value="F:RNA-DNA hybrid ribonuclease activity"/>
    <property type="evidence" value="ECO:0007669"/>
    <property type="project" value="InterPro"/>
</dbReference>
<dbReference type="InterPro" id="IPR012337">
    <property type="entry name" value="RNaseH-like_sf"/>
</dbReference>
<dbReference type="Proteomes" id="UP000619265">
    <property type="component" value="Unassembled WGS sequence"/>
</dbReference>
<evidence type="ECO:0000313" key="3">
    <source>
        <dbReference type="Proteomes" id="UP000619265"/>
    </source>
</evidence>
<proteinExistence type="predicted"/>
<dbReference type="PANTHER" id="PTHR47074">
    <property type="entry name" value="BNAC02G40300D PROTEIN"/>
    <property type="match status" value="1"/>
</dbReference>
<dbReference type="InterPro" id="IPR044730">
    <property type="entry name" value="RNase_H-like_dom_plant"/>
</dbReference>
<dbReference type="Pfam" id="PF13456">
    <property type="entry name" value="RVT_3"/>
    <property type="match status" value="1"/>
</dbReference>
<accession>A0A834CYM1</accession>
<evidence type="ECO:0000259" key="1">
    <source>
        <dbReference type="Pfam" id="PF13456"/>
    </source>
</evidence>
<organism evidence="2 3">
    <name type="scientific">Juglans regia</name>
    <name type="common">English walnut</name>
    <dbReference type="NCBI Taxonomy" id="51240"/>
    <lineage>
        <taxon>Eukaryota</taxon>
        <taxon>Viridiplantae</taxon>
        <taxon>Streptophyta</taxon>
        <taxon>Embryophyta</taxon>
        <taxon>Tracheophyta</taxon>
        <taxon>Spermatophyta</taxon>
        <taxon>Magnoliopsida</taxon>
        <taxon>eudicotyledons</taxon>
        <taxon>Gunneridae</taxon>
        <taxon>Pentapetalae</taxon>
        <taxon>rosids</taxon>
        <taxon>fabids</taxon>
        <taxon>Fagales</taxon>
        <taxon>Juglandaceae</taxon>
        <taxon>Juglans</taxon>
    </lineage>
</organism>
<sequence length="146" mass="15967">MLAEEVDHRVFSPNKGCISAEVWQAPPSNWVKINWDSAADNGQGLVGVGVVERDNAGQVLATMKSRKPLFPDPLLAEALGALEAVQFGLDIGLSQVIIEGDSLQVVTALKSDKESWNSTSMFVNEAKQLTKYFAKWDISHVRRNGN</sequence>
<evidence type="ECO:0000313" key="2">
    <source>
        <dbReference type="EMBL" id="KAF5471730.1"/>
    </source>
</evidence>
<comment type="caution">
    <text evidence="2">The sequence shown here is derived from an EMBL/GenBank/DDBJ whole genome shotgun (WGS) entry which is preliminary data.</text>
</comment>
<dbReference type="InterPro" id="IPR036397">
    <property type="entry name" value="RNaseH_sf"/>
</dbReference>
<protein>
    <recommendedName>
        <fullName evidence="1">RNase H type-1 domain-containing protein</fullName>
    </recommendedName>
</protein>
<reference evidence="2" key="1">
    <citation type="submission" date="2015-10" db="EMBL/GenBank/DDBJ databases">
        <authorList>
            <person name="Martinez-Garcia P.J."/>
            <person name="Crepeau M.W."/>
            <person name="Puiu D."/>
            <person name="Gonzalez-Ibeas D."/>
            <person name="Whalen J."/>
            <person name="Stevens K."/>
            <person name="Paul R."/>
            <person name="Butterfield T."/>
            <person name="Britton M."/>
            <person name="Reagan R."/>
            <person name="Chakraborty S."/>
            <person name="Walawage S.L."/>
            <person name="Vasquez-Gross H.A."/>
            <person name="Cardeno C."/>
            <person name="Famula R."/>
            <person name="Pratt K."/>
            <person name="Kuruganti S."/>
            <person name="Aradhya M.K."/>
            <person name="Leslie C.A."/>
            <person name="Dandekar A.M."/>
            <person name="Salzberg S.L."/>
            <person name="Wegrzyn J.L."/>
            <person name="Langley C.H."/>
            <person name="Neale D.B."/>
        </authorList>
    </citation>
    <scope>NUCLEOTIDE SEQUENCE</scope>
    <source>
        <tissue evidence="2">Leaves</tissue>
    </source>
</reference>
<gene>
    <name evidence="2" type="ORF">F2P56_008503</name>
</gene>
<dbReference type="GO" id="GO:0003676">
    <property type="term" value="F:nucleic acid binding"/>
    <property type="evidence" value="ECO:0007669"/>
    <property type="project" value="InterPro"/>
</dbReference>
<dbReference type="InterPro" id="IPR002156">
    <property type="entry name" value="RNaseH_domain"/>
</dbReference>